<dbReference type="InterPro" id="IPR036909">
    <property type="entry name" value="Cyt_c-like_dom_sf"/>
</dbReference>
<dbReference type="RefSeq" id="WP_176064511.1">
    <property type="nucleotide sequence ID" value="NZ_BJTG01000004.1"/>
</dbReference>
<name>A0A7I9VKT8_9BACT</name>
<proteinExistence type="predicted"/>
<evidence type="ECO:0000259" key="7">
    <source>
        <dbReference type="PROSITE" id="PS51007"/>
    </source>
</evidence>
<evidence type="ECO:0000313" key="8">
    <source>
        <dbReference type="EMBL" id="GEJ57011.1"/>
    </source>
</evidence>
<feature type="domain" description="Cytochrome c" evidence="7">
    <location>
        <begin position="303"/>
        <end position="391"/>
    </location>
</feature>
<dbReference type="Gene3D" id="1.10.760.10">
    <property type="entry name" value="Cytochrome c-like domain"/>
    <property type="match status" value="1"/>
</dbReference>
<keyword evidence="3 4" id="KW-0408">Iron</keyword>
<dbReference type="Proteomes" id="UP000503640">
    <property type="component" value="Unassembled WGS sequence"/>
</dbReference>
<dbReference type="InterPro" id="IPR036280">
    <property type="entry name" value="Multihaem_cyt_sf"/>
</dbReference>
<dbReference type="Pfam" id="PF00034">
    <property type="entry name" value="Cytochrom_C"/>
    <property type="match status" value="1"/>
</dbReference>
<dbReference type="GO" id="GO:0009055">
    <property type="term" value="F:electron transfer activity"/>
    <property type="evidence" value="ECO:0007669"/>
    <property type="project" value="InterPro"/>
</dbReference>
<dbReference type="EMBL" id="BJTG01000004">
    <property type="protein sequence ID" value="GEJ57011.1"/>
    <property type="molecule type" value="Genomic_DNA"/>
</dbReference>
<evidence type="ECO:0000256" key="1">
    <source>
        <dbReference type="ARBA" id="ARBA00022617"/>
    </source>
</evidence>
<dbReference type="SUPFAM" id="SSF48695">
    <property type="entry name" value="Multiheme cytochromes"/>
    <property type="match status" value="1"/>
</dbReference>
<keyword evidence="1 4" id="KW-0349">Heme</keyword>
<evidence type="ECO:0000256" key="3">
    <source>
        <dbReference type="ARBA" id="ARBA00023004"/>
    </source>
</evidence>
<dbReference type="InterPro" id="IPR009056">
    <property type="entry name" value="Cyt_c-like_dom"/>
</dbReference>
<evidence type="ECO:0000313" key="9">
    <source>
        <dbReference type="Proteomes" id="UP000503640"/>
    </source>
</evidence>
<keyword evidence="6" id="KW-0812">Transmembrane</keyword>
<evidence type="ECO:0000256" key="5">
    <source>
        <dbReference type="SAM" id="MobiDB-lite"/>
    </source>
</evidence>
<evidence type="ECO:0000256" key="4">
    <source>
        <dbReference type="PROSITE-ProRule" id="PRU00433"/>
    </source>
</evidence>
<keyword evidence="6" id="KW-0472">Membrane</keyword>
<sequence>MERRTLFPQAPRDRLILGIVGVLLVVSTVLFIWSDRAKDWRWYQAEFRRRVTEKYGAEKAATVPSGLKQLWIADLRRADRCITCHQAVAWKGFETAEEPFRTHPPELLRSHPVERFGCTACHGGEGYAIDAEDAHGPTPHWEEPVLGTTLGEAYSIQGDQGALIQMNCNVCHRYDRETKGASAINLAKQLVREKGCRACHVVNGRGGQIGPDLTYVGDKAPEQYDYSRLLGQKTAFAWHVAHVKEPKALVPDTVMPTFGFSTQEAQALAMLVMSWRRATVPAAYVSGAPRGEPQTPREVAEEERMKTGPGAWFVKTGCYICHNISSLGVKSPAQIGPDLSVAVEDVQKRFGRTLDDFLREPTGTMSVVLSRQIVLTPEEKAVAVQKLREAFAEFQKQKAEGEGAGAKLRKPGNEPSNERKTP</sequence>
<protein>
    <recommendedName>
        <fullName evidence="7">Cytochrome c domain-containing protein</fullName>
    </recommendedName>
</protein>
<feature type="domain" description="Cytochrome c" evidence="7">
    <location>
        <begin position="182"/>
        <end position="276"/>
    </location>
</feature>
<accession>A0A7I9VKT8</accession>
<dbReference type="GO" id="GO:0020037">
    <property type="term" value="F:heme binding"/>
    <property type="evidence" value="ECO:0007669"/>
    <property type="project" value="InterPro"/>
</dbReference>
<dbReference type="PROSITE" id="PS51007">
    <property type="entry name" value="CYTC"/>
    <property type="match status" value="2"/>
</dbReference>
<organism evidence="8 9">
    <name type="scientific">Anaeromyxobacter diazotrophicus</name>
    <dbReference type="NCBI Taxonomy" id="2590199"/>
    <lineage>
        <taxon>Bacteria</taxon>
        <taxon>Pseudomonadati</taxon>
        <taxon>Myxococcota</taxon>
        <taxon>Myxococcia</taxon>
        <taxon>Myxococcales</taxon>
        <taxon>Cystobacterineae</taxon>
        <taxon>Anaeromyxobacteraceae</taxon>
        <taxon>Anaeromyxobacter</taxon>
    </lineage>
</organism>
<keyword evidence="9" id="KW-1185">Reference proteome</keyword>
<reference evidence="9" key="1">
    <citation type="journal article" date="2020" name="Appl. Environ. Microbiol.">
        <title>Diazotrophic Anaeromyxobacter Isolates from Soils.</title>
        <authorList>
            <person name="Masuda Y."/>
            <person name="Yamanaka H."/>
            <person name="Xu Z.X."/>
            <person name="Shiratori Y."/>
            <person name="Aono T."/>
            <person name="Amachi S."/>
            <person name="Senoo K."/>
            <person name="Itoh H."/>
        </authorList>
    </citation>
    <scope>NUCLEOTIDE SEQUENCE [LARGE SCALE GENOMIC DNA]</scope>
    <source>
        <strain evidence="9">R267</strain>
    </source>
</reference>
<comment type="caution">
    <text evidence="8">The sequence shown here is derived from an EMBL/GenBank/DDBJ whole genome shotgun (WGS) entry which is preliminary data.</text>
</comment>
<feature type="region of interest" description="Disordered" evidence="5">
    <location>
        <begin position="398"/>
        <end position="422"/>
    </location>
</feature>
<dbReference type="GO" id="GO:0046872">
    <property type="term" value="F:metal ion binding"/>
    <property type="evidence" value="ECO:0007669"/>
    <property type="project" value="UniProtKB-KW"/>
</dbReference>
<dbReference type="AlphaFoldDB" id="A0A7I9VKT8"/>
<keyword evidence="6" id="KW-1133">Transmembrane helix</keyword>
<gene>
    <name evidence="8" type="ORF">AMYX_17520</name>
</gene>
<evidence type="ECO:0000256" key="2">
    <source>
        <dbReference type="ARBA" id="ARBA00022723"/>
    </source>
</evidence>
<keyword evidence="2 4" id="KW-0479">Metal-binding</keyword>
<feature type="transmembrane region" description="Helical" evidence="6">
    <location>
        <begin position="15"/>
        <end position="33"/>
    </location>
</feature>
<evidence type="ECO:0000256" key="6">
    <source>
        <dbReference type="SAM" id="Phobius"/>
    </source>
</evidence>